<evidence type="ECO:0000256" key="1">
    <source>
        <dbReference type="ARBA" id="ARBA00023224"/>
    </source>
</evidence>
<keyword evidence="5" id="KW-1185">Reference proteome</keyword>
<evidence type="ECO:0000256" key="2">
    <source>
        <dbReference type="PROSITE-ProRule" id="PRU00284"/>
    </source>
</evidence>
<dbReference type="GO" id="GO:0007165">
    <property type="term" value="P:signal transduction"/>
    <property type="evidence" value="ECO:0007669"/>
    <property type="project" value="UniProtKB-KW"/>
</dbReference>
<keyword evidence="1 2" id="KW-0807">Transducer</keyword>
<dbReference type="EMBL" id="JAKTTI010000017">
    <property type="protein sequence ID" value="MCH1626035.1"/>
    <property type="molecule type" value="Genomic_DNA"/>
</dbReference>
<evidence type="ECO:0000313" key="5">
    <source>
        <dbReference type="Proteomes" id="UP001431131"/>
    </source>
</evidence>
<dbReference type="Pfam" id="PF00015">
    <property type="entry name" value="MCPsignal"/>
    <property type="match status" value="1"/>
</dbReference>
<evidence type="ECO:0000313" key="4">
    <source>
        <dbReference type="EMBL" id="MCH1626035.1"/>
    </source>
</evidence>
<organism evidence="4 5">
    <name type="scientific">Fredinandcohnia quinoae</name>
    <dbReference type="NCBI Taxonomy" id="2918902"/>
    <lineage>
        <taxon>Bacteria</taxon>
        <taxon>Bacillati</taxon>
        <taxon>Bacillota</taxon>
        <taxon>Bacilli</taxon>
        <taxon>Bacillales</taxon>
        <taxon>Bacillaceae</taxon>
        <taxon>Fredinandcohnia</taxon>
    </lineage>
</organism>
<dbReference type="PANTHER" id="PTHR32089">
    <property type="entry name" value="METHYL-ACCEPTING CHEMOTAXIS PROTEIN MCPB"/>
    <property type="match status" value="1"/>
</dbReference>
<proteinExistence type="predicted"/>
<dbReference type="RefSeq" id="WP_240255956.1">
    <property type="nucleotide sequence ID" value="NZ_JAKTTI010000017.1"/>
</dbReference>
<dbReference type="AlphaFoldDB" id="A0AAW5E8R5"/>
<dbReference type="Gene3D" id="1.10.287.950">
    <property type="entry name" value="Methyl-accepting chemotaxis protein"/>
    <property type="match status" value="1"/>
</dbReference>
<evidence type="ECO:0000259" key="3">
    <source>
        <dbReference type="PROSITE" id="PS50111"/>
    </source>
</evidence>
<protein>
    <submittedName>
        <fullName evidence="4">Methyl-accepting chemotaxis protein</fullName>
    </submittedName>
</protein>
<dbReference type="GO" id="GO:0016020">
    <property type="term" value="C:membrane"/>
    <property type="evidence" value="ECO:0007669"/>
    <property type="project" value="InterPro"/>
</dbReference>
<reference evidence="4" key="1">
    <citation type="submission" date="2022-02" db="EMBL/GenBank/DDBJ databases">
        <title>Fredinandcohnia quinoae sp. nov. isolated from Chenopodium quinoa seeds.</title>
        <authorList>
            <person name="Saati-Santamaria Z."/>
            <person name="Flores-Felix J.D."/>
            <person name="Igual J.M."/>
            <person name="Velazquez E."/>
            <person name="Garcia-Fraile P."/>
            <person name="Martinez-Molina E."/>
        </authorList>
    </citation>
    <scope>NUCLEOTIDE SEQUENCE</scope>
    <source>
        <strain evidence="4">SECRCQ15</strain>
    </source>
</reference>
<comment type="caution">
    <text evidence="4">The sequence shown here is derived from an EMBL/GenBank/DDBJ whole genome shotgun (WGS) entry which is preliminary data.</text>
</comment>
<dbReference type="PANTHER" id="PTHR32089:SF112">
    <property type="entry name" value="LYSOZYME-LIKE PROTEIN-RELATED"/>
    <property type="match status" value="1"/>
</dbReference>
<name>A0AAW5E8R5_9BACI</name>
<feature type="domain" description="Methyl-accepting transducer" evidence="3">
    <location>
        <begin position="1"/>
        <end position="120"/>
    </location>
</feature>
<dbReference type="PROSITE" id="PS50111">
    <property type="entry name" value="CHEMOTAXIS_TRANSDUC_2"/>
    <property type="match status" value="1"/>
</dbReference>
<dbReference type="Proteomes" id="UP001431131">
    <property type="component" value="Unassembled WGS sequence"/>
</dbReference>
<accession>A0AAW5E8R5</accession>
<gene>
    <name evidence="4" type="ORF">MJG50_11900</name>
</gene>
<dbReference type="SUPFAM" id="SSF58104">
    <property type="entry name" value="Methyl-accepting chemotaxis protein (MCP) signaling domain"/>
    <property type="match status" value="1"/>
</dbReference>
<dbReference type="InterPro" id="IPR004089">
    <property type="entry name" value="MCPsignal_dom"/>
</dbReference>
<sequence>MSTFKTNLKNAPQTAINGKNSAYVLSLIRKLAEQSKTSSEKITDILQGISDHTSKTVISLDKSMTEAQTGTLIANKTGQTFSSIVESIRKVSEQVEEVSAASEQLSAGSELVAASLTVLEGIVDSSSANSAHVAASSEEQLAAMQEVASFAAMLHGLAEELKQSVDRFRIK</sequence>